<keyword evidence="1" id="KW-0489">Methyltransferase</keyword>
<dbReference type="PANTHER" id="PTHR42912:SF80">
    <property type="entry name" value="METHYLTRANSFERASE DOMAIN-CONTAINING PROTEIN"/>
    <property type="match status" value="1"/>
</dbReference>
<dbReference type="KEGG" id="acab:QRX50_39085"/>
<gene>
    <name evidence="1" type="ORF">QRX50_39085</name>
</gene>
<dbReference type="Gene3D" id="3.40.50.150">
    <property type="entry name" value="Vaccinia Virus protein VP39"/>
    <property type="match status" value="1"/>
</dbReference>
<evidence type="ECO:0000313" key="2">
    <source>
        <dbReference type="Proteomes" id="UP001236014"/>
    </source>
</evidence>
<dbReference type="CDD" id="cd02440">
    <property type="entry name" value="AdoMet_MTases"/>
    <property type="match status" value="1"/>
</dbReference>
<dbReference type="AlphaFoldDB" id="A0A9Y2IFD4"/>
<keyword evidence="1" id="KW-0808">Transferase</keyword>
<proteinExistence type="predicted"/>
<organism evidence="1 2">
    <name type="scientific">Amycolatopsis carbonis</name>
    <dbReference type="NCBI Taxonomy" id="715471"/>
    <lineage>
        <taxon>Bacteria</taxon>
        <taxon>Bacillati</taxon>
        <taxon>Actinomycetota</taxon>
        <taxon>Actinomycetes</taxon>
        <taxon>Pseudonocardiales</taxon>
        <taxon>Pseudonocardiaceae</taxon>
        <taxon>Amycolatopsis</taxon>
    </lineage>
</organism>
<protein>
    <submittedName>
        <fullName evidence="1">Methyltransferase domain-containing protein</fullName>
    </submittedName>
</protein>
<sequence length="260" mass="28358">MAMLQFDDEGAKRTDRLYASPDVVAQRNVVLALLAPRPGERVLDVGSGPGYLLESIARAVGPSGAAHGLDPSAAMNALAAARTGELPWVHLDEGDATALPYPDDTFDAAVSTQVYEYVPDVPAALAELRRVLKPGGRALILDTDADSLVWHTSDLERHRRVLDAWDEHLAHPRLPRELSALLKRAGFSVTGHHVHPILNPELTPDSFSATQMHIVAEFVAGRRGVTTAEAEAWLADLRERADRNAYFYSLNRYLFTAVAP</sequence>
<dbReference type="PANTHER" id="PTHR42912">
    <property type="entry name" value="METHYLTRANSFERASE"/>
    <property type="match status" value="1"/>
</dbReference>
<dbReference type="EMBL" id="CP127294">
    <property type="protein sequence ID" value="WIX77353.1"/>
    <property type="molecule type" value="Genomic_DNA"/>
</dbReference>
<dbReference type="InterPro" id="IPR050508">
    <property type="entry name" value="Methyltransf_Superfamily"/>
</dbReference>
<dbReference type="InterPro" id="IPR029063">
    <property type="entry name" value="SAM-dependent_MTases_sf"/>
</dbReference>
<dbReference type="Proteomes" id="UP001236014">
    <property type="component" value="Chromosome"/>
</dbReference>
<reference evidence="1 2" key="1">
    <citation type="submission" date="2023-06" db="EMBL/GenBank/DDBJ databases">
        <authorList>
            <person name="Oyuntsetseg B."/>
            <person name="Kim S.B."/>
        </authorList>
    </citation>
    <scope>NUCLEOTIDE SEQUENCE [LARGE SCALE GENOMIC DNA]</scope>
    <source>
        <strain evidence="1 2">2-15</strain>
    </source>
</reference>
<name>A0A9Y2IFD4_9PSEU</name>
<dbReference type="RefSeq" id="WP_285968094.1">
    <property type="nucleotide sequence ID" value="NZ_CP127294.1"/>
</dbReference>
<keyword evidence="2" id="KW-1185">Reference proteome</keyword>
<evidence type="ECO:0000313" key="1">
    <source>
        <dbReference type="EMBL" id="WIX77353.1"/>
    </source>
</evidence>
<dbReference type="SUPFAM" id="SSF53335">
    <property type="entry name" value="S-adenosyl-L-methionine-dependent methyltransferases"/>
    <property type="match status" value="1"/>
</dbReference>
<dbReference type="GO" id="GO:0008168">
    <property type="term" value="F:methyltransferase activity"/>
    <property type="evidence" value="ECO:0007669"/>
    <property type="project" value="UniProtKB-KW"/>
</dbReference>
<dbReference type="Pfam" id="PF13489">
    <property type="entry name" value="Methyltransf_23"/>
    <property type="match status" value="1"/>
</dbReference>
<dbReference type="GO" id="GO:0032259">
    <property type="term" value="P:methylation"/>
    <property type="evidence" value="ECO:0007669"/>
    <property type="project" value="UniProtKB-KW"/>
</dbReference>
<accession>A0A9Y2IFD4</accession>